<dbReference type="GO" id="GO:0003714">
    <property type="term" value="F:transcription corepressor activity"/>
    <property type="evidence" value="ECO:0007669"/>
    <property type="project" value="InterPro"/>
</dbReference>
<dbReference type="OrthoDB" id="429143at2759"/>
<evidence type="ECO:0000256" key="1">
    <source>
        <dbReference type="SAM" id="MobiDB-lite"/>
    </source>
</evidence>
<feature type="domain" description="Increased DNA methylation 1 C-terminal" evidence="2">
    <location>
        <begin position="1"/>
        <end position="81"/>
    </location>
</feature>
<dbReference type="InterPro" id="IPR056511">
    <property type="entry name" value="IDM1_C"/>
</dbReference>
<dbReference type="Pfam" id="PF23209">
    <property type="entry name" value="IDM1_C"/>
    <property type="match status" value="1"/>
</dbReference>
<reference evidence="3 4" key="1">
    <citation type="journal article" date="2019" name="Plant Biotechnol. J.">
        <title>The red bayberry genome and genetic basis of sex determination.</title>
        <authorList>
            <person name="Jia H.M."/>
            <person name="Jia H.J."/>
            <person name="Cai Q.L."/>
            <person name="Wang Y."/>
            <person name="Zhao H.B."/>
            <person name="Yang W.F."/>
            <person name="Wang G.Y."/>
            <person name="Li Y.H."/>
            <person name="Zhan D.L."/>
            <person name="Shen Y.T."/>
            <person name="Niu Q.F."/>
            <person name="Chang L."/>
            <person name="Qiu J."/>
            <person name="Zhao L."/>
            <person name="Xie H.B."/>
            <person name="Fu W.Y."/>
            <person name="Jin J."/>
            <person name="Li X.W."/>
            <person name="Jiao Y."/>
            <person name="Zhou C.C."/>
            <person name="Tu T."/>
            <person name="Chai C.Y."/>
            <person name="Gao J.L."/>
            <person name="Fan L.J."/>
            <person name="van de Weg E."/>
            <person name="Wang J.Y."/>
            <person name="Gao Z.S."/>
        </authorList>
    </citation>
    <scope>NUCLEOTIDE SEQUENCE [LARGE SCALE GENOMIC DNA]</scope>
    <source>
        <tissue evidence="3">Leaves</tissue>
    </source>
</reference>
<evidence type="ECO:0000313" key="3">
    <source>
        <dbReference type="EMBL" id="KAB1216496.1"/>
    </source>
</evidence>
<dbReference type="GO" id="GO:0006357">
    <property type="term" value="P:regulation of transcription by RNA polymerase II"/>
    <property type="evidence" value="ECO:0007669"/>
    <property type="project" value="TreeGrafter"/>
</dbReference>
<sequence>MPLIATCSQYRRQGMCRNLMNAIEQMLISFKVEELVIAAIPKLVETWTEGFGFQPLEENERRKLNNFTLMVFPGTVLLKKPLYKNQKADRNFGAWFLFSIYDSTFMLAFELSESLIEFLDEAGPGDKSPLRADESTEIDTSCSREESVQKSEGNSCSNQAGVVLVQQSEGNSFSNQAGVVLKR</sequence>
<dbReference type="EMBL" id="RXIC02000022">
    <property type="protein sequence ID" value="KAB1216496.1"/>
    <property type="molecule type" value="Genomic_DNA"/>
</dbReference>
<name>A0A6A1VWP8_9ROSI</name>
<gene>
    <name evidence="3" type="ORF">CJ030_MR4G023091</name>
</gene>
<comment type="caution">
    <text evidence="3">The sequence shown here is derived from an EMBL/GenBank/DDBJ whole genome shotgun (WGS) entry which is preliminary data.</text>
</comment>
<accession>A0A6A1VWP8</accession>
<keyword evidence="4" id="KW-1185">Reference proteome</keyword>
<feature type="region of interest" description="Disordered" evidence="1">
    <location>
        <begin position="125"/>
        <end position="155"/>
    </location>
</feature>
<dbReference type="GO" id="GO:0005634">
    <property type="term" value="C:nucleus"/>
    <property type="evidence" value="ECO:0007669"/>
    <property type="project" value="TreeGrafter"/>
</dbReference>
<evidence type="ECO:0000313" key="4">
    <source>
        <dbReference type="Proteomes" id="UP000516437"/>
    </source>
</evidence>
<dbReference type="InterPro" id="IPR042163">
    <property type="entry name" value="PHF12"/>
</dbReference>
<evidence type="ECO:0000259" key="2">
    <source>
        <dbReference type="Pfam" id="PF23209"/>
    </source>
</evidence>
<proteinExistence type="predicted"/>
<organism evidence="3 4">
    <name type="scientific">Morella rubra</name>
    <name type="common">Chinese bayberry</name>
    <dbReference type="NCBI Taxonomy" id="262757"/>
    <lineage>
        <taxon>Eukaryota</taxon>
        <taxon>Viridiplantae</taxon>
        <taxon>Streptophyta</taxon>
        <taxon>Embryophyta</taxon>
        <taxon>Tracheophyta</taxon>
        <taxon>Spermatophyta</taxon>
        <taxon>Magnoliopsida</taxon>
        <taxon>eudicotyledons</taxon>
        <taxon>Gunneridae</taxon>
        <taxon>Pentapetalae</taxon>
        <taxon>rosids</taxon>
        <taxon>fabids</taxon>
        <taxon>Fagales</taxon>
        <taxon>Myricaceae</taxon>
        <taxon>Morella</taxon>
    </lineage>
</organism>
<dbReference type="AlphaFoldDB" id="A0A6A1VWP8"/>
<dbReference type="Proteomes" id="UP000516437">
    <property type="component" value="Chromosome 4"/>
</dbReference>
<protein>
    <recommendedName>
        <fullName evidence="2">Increased DNA methylation 1 C-terminal domain-containing protein</fullName>
    </recommendedName>
</protein>
<dbReference type="PANTHER" id="PTHR46309:SF7">
    <property type="entry name" value="OS04G0433900 PROTEIN"/>
    <property type="match status" value="1"/>
</dbReference>
<dbReference type="PANTHER" id="PTHR46309">
    <property type="entry name" value="PHD FINGER PROTEIN 12"/>
    <property type="match status" value="1"/>
</dbReference>